<dbReference type="STRING" id="999894.TDIS_1376"/>
<reference evidence="1 2" key="1">
    <citation type="submission" date="2016-04" db="EMBL/GenBank/DDBJ databases">
        <title>Genome analysis of Thermosulfurimonas dismutans, the first thermophilic sulfur-disproportionating bacterium of the phylum Thermodesulfobacteria.</title>
        <authorList>
            <person name="Mardanov A.V."/>
            <person name="Beletsky A.V."/>
            <person name="Kadnikov V.V."/>
            <person name="Slobodkin A.I."/>
            <person name="Ravin N.V."/>
        </authorList>
    </citation>
    <scope>NUCLEOTIDE SEQUENCE [LARGE SCALE GENOMIC DNA]</scope>
    <source>
        <strain evidence="1 2">S95</strain>
    </source>
</reference>
<dbReference type="PANTHER" id="PTHR37166:SF1">
    <property type="entry name" value="PROTEIN FLAG"/>
    <property type="match status" value="1"/>
</dbReference>
<evidence type="ECO:0000313" key="2">
    <source>
        <dbReference type="Proteomes" id="UP000078390"/>
    </source>
</evidence>
<evidence type="ECO:0000313" key="1">
    <source>
        <dbReference type="EMBL" id="OAQ20467.1"/>
    </source>
</evidence>
<dbReference type="EMBL" id="LWLG01000010">
    <property type="protein sequence ID" value="OAQ20467.1"/>
    <property type="molecule type" value="Genomic_DNA"/>
</dbReference>
<dbReference type="InterPro" id="IPR035924">
    <property type="entry name" value="FlaG-like_sf"/>
</dbReference>
<dbReference type="Gene3D" id="3.30.160.170">
    <property type="entry name" value="FlaG-like"/>
    <property type="match status" value="1"/>
</dbReference>
<protein>
    <submittedName>
        <fullName evidence="1">Flagellar protein FlaG protein</fullName>
    </submittedName>
</protein>
<dbReference type="Pfam" id="PF03646">
    <property type="entry name" value="FlaG"/>
    <property type="match status" value="1"/>
</dbReference>
<dbReference type="SUPFAM" id="SSF160214">
    <property type="entry name" value="FlaG-like"/>
    <property type="match status" value="1"/>
</dbReference>
<dbReference type="Proteomes" id="UP000078390">
    <property type="component" value="Unassembled WGS sequence"/>
</dbReference>
<comment type="caution">
    <text evidence="1">The sequence shown here is derived from an EMBL/GenBank/DDBJ whole genome shotgun (WGS) entry which is preliminary data.</text>
</comment>
<gene>
    <name evidence="1" type="ORF">TDIS_1376</name>
</gene>
<keyword evidence="1" id="KW-0966">Cell projection</keyword>
<dbReference type="PANTHER" id="PTHR37166">
    <property type="entry name" value="PROTEIN FLAG"/>
    <property type="match status" value="1"/>
</dbReference>
<dbReference type="InterPro" id="IPR005186">
    <property type="entry name" value="FlaG"/>
</dbReference>
<accession>A0A179D323</accession>
<proteinExistence type="predicted"/>
<organism evidence="1 2">
    <name type="scientific">Thermosulfurimonas dismutans</name>
    <dbReference type="NCBI Taxonomy" id="999894"/>
    <lineage>
        <taxon>Bacteria</taxon>
        <taxon>Pseudomonadati</taxon>
        <taxon>Thermodesulfobacteriota</taxon>
        <taxon>Thermodesulfobacteria</taxon>
        <taxon>Thermodesulfobacteriales</taxon>
        <taxon>Thermodesulfobacteriaceae</taxon>
        <taxon>Thermosulfurimonas</taxon>
    </lineage>
</organism>
<sequence length="121" mass="13836">MSQAVSPEIRAPAKGKAISNEEAFSILRTGVAPFKKPSRQKSQNTEINSQELKKLIEELKKKFDLFSKYLKIEIDDELDIPVVKIVDKETNQVIRQIPPEYLLKIMKNIDQMLGVLVNKKV</sequence>
<dbReference type="AlphaFoldDB" id="A0A179D323"/>
<keyword evidence="1" id="KW-0282">Flagellum</keyword>
<keyword evidence="1" id="KW-0969">Cilium</keyword>
<name>A0A179D323_9BACT</name>
<keyword evidence="2" id="KW-1185">Reference proteome</keyword>